<dbReference type="EMBL" id="KN817770">
    <property type="protein sequence ID" value="KJA13206.1"/>
    <property type="molecule type" value="Genomic_DNA"/>
</dbReference>
<dbReference type="Proteomes" id="UP000054270">
    <property type="component" value="Unassembled WGS sequence"/>
</dbReference>
<accession>A0A0D2N975</accession>
<sequence>MATLTTLVSPPNFDRVQASYASYRNVRALLGAHDAITPQVLSLQLVEIMRLIIPWGQDIPALFKHAAACDLLLAARSDMMALQNAGGPSFEMPTEFGQLSQVSYKVYQHRRDRSESKNAETVQAGKAKEDDAALRDVAKQSQREVSPTLTQITSPLEMAAYLLQPHARRVKSKAIVADSDEDMEAVIIVDGTSLQASMHAPNHT</sequence>
<feature type="unsure residue" description="I or L" evidence="1">
    <location>
        <position position="72"/>
    </location>
</feature>
<keyword evidence="2" id="KW-1185">Reference proteome</keyword>
<reference evidence="2" key="1">
    <citation type="submission" date="2014-04" db="EMBL/GenBank/DDBJ databases">
        <title>Evolutionary Origins and Diversification of the Mycorrhizal Mutualists.</title>
        <authorList>
            <consortium name="DOE Joint Genome Institute"/>
            <consortium name="Mycorrhizal Genomics Consortium"/>
            <person name="Kohler A."/>
            <person name="Kuo A."/>
            <person name="Nagy L.G."/>
            <person name="Floudas D."/>
            <person name="Copeland A."/>
            <person name="Barry K.W."/>
            <person name="Cichocki N."/>
            <person name="Veneault-Fourrey C."/>
            <person name="LaButti K."/>
            <person name="Lindquist E.A."/>
            <person name="Lipzen A."/>
            <person name="Lundell T."/>
            <person name="Morin E."/>
            <person name="Murat C."/>
            <person name="Riley R."/>
            <person name="Ohm R."/>
            <person name="Sun H."/>
            <person name="Tunlid A."/>
            <person name="Henrissat B."/>
            <person name="Grigoriev I.V."/>
            <person name="Hibbett D.S."/>
            <person name="Martin F."/>
        </authorList>
    </citation>
    <scope>NUCLEOTIDE SEQUENCE [LARGE SCALE GENOMIC DNA]</scope>
    <source>
        <strain evidence="2">FD-334 SS-4</strain>
    </source>
</reference>
<organism evidence="1 2">
    <name type="scientific">Hypholoma sublateritium (strain FD-334 SS-4)</name>
    <dbReference type="NCBI Taxonomy" id="945553"/>
    <lineage>
        <taxon>Eukaryota</taxon>
        <taxon>Fungi</taxon>
        <taxon>Dikarya</taxon>
        <taxon>Basidiomycota</taxon>
        <taxon>Agaricomycotina</taxon>
        <taxon>Agaricomycetes</taxon>
        <taxon>Agaricomycetidae</taxon>
        <taxon>Agaricales</taxon>
        <taxon>Agaricineae</taxon>
        <taxon>Strophariaceae</taxon>
        <taxon>Hypholoma</taxon>
    </lineage>
</organism>
<protein>
    <submittedName>
        <fullName evidence="1">Uncharacterized protein</fullName>
    </submittedName>
</protein>
<proteinExistence type="predicted"/>
<dbReference type="AlphaFoldDB" id="A0A0D2N975"/>
<gene>
    <name evidence="1" type="ORF">HYPSUDRAFT_60033</name>
</gene>
<name>A0A0D2N975_HYPSF</name>
<evidence type="ECO:0000313" key="1">
    <source>
        <dbReference type="EMBL" id="KJA13206.1"/>
    </source>
</evidence>
<feature type="non-terminal residue" evidence="1">
    <location>
        <position position="204"/>
    </location>
</feature>
<evidence type="ECO:0000313" key="2">
    <source>
        <dbReference type="Proteomes" id="UP000054270"/>
    </source>
</evidence>